<comment type="subunit">
    <text evidence="3 15">Tetramer of two alpha and two beta subunits.</text>
</comment>
<evidence type="ECO:0000256" key="7">
    <source>
        <dbReference type="ARBA" id="ARBA00022723"/>
    </source>
</evidence>
<feature type="binding site" evidence="15">
    <location>
        <position position="474"/>
    </location>
    <ligand>
        <name>Mg(2+)</name>
        <dbReference type="ChEBI" id="CHEBI:18420"/>
        <note>shared with alpha subunit</note>
    </ligand>
</feature>
<feature type="binding site" evidence="15">
    <location>
        <position position="480"/>
    </location>
    <ligand>
        <name>Mg(2+)</name>
        <dbReference type="ChEBI" id="CHEBI:18420"/>
        <note>shared with alpha subunit</note>
    </ligand>
</feature>
<dbReference type="InterPro" id="IPR009061">
    <property type="entry name" value="DNA-bd_dom_put_sf"/>
</dbReference>
<dbReference type="InterPro" id="IPR045864">
    <property type="entry name" value="aa-tRNA-synth_II/BPL/LPL"/>
</dbReference>
<dbReference type="Pfam" id="PF03147">
    <property type="entry name" value="FDX-ACB"/>
    <property type="match status" value="1"/>
</dbReference>
<dbReference type="GO" id="GO:0004826">
    <property type="term" value="F:phenylalanine-tRNA ligase activity"/>
    <property type="evidence" value="ECO:0007669"/>
    <property type="project" value="UniProtKB-EC"/>
</dbReference>
<dbReference type="PROSITE" id="PS51447">
    <property type="entry name" value="FDX_ACB"/>
    <property type="match status" value="1"/>
</dbReference>
<dbReference type="EC" id="6.1.1.20" evidence="15"/>
<dbReference type="Pfam" id="PF03484">
    <property type="entry name" value="B5"/>
    <property type="match status" value="1"/>
</dbReference>
<dbReference type="CDD" id="cd02796">
    <property type="entry name" value="tRNA_bind_bactPheRS"/>
    <property type="match status" value="1"/>
</dbReference>
<feature type="domain" description="FDX-ACB" evidence="18">
    <location>
        <begin position="725"/>
        <end position="818"/>
    </location>
</feature>
<evidence type="ECO:0000313" key="21">
    <source>
        <dbReference type="Proteomes" id="UP001314241"/>
    </source>
</evidence>
<dbReference type="SMART" id="SM00873">
    <property type="entry name" value="B3_4"/>
    <property type="match status" value="1"/>
</dbReference>
<evidence type="ECO:0000256" key="15">
    <source>
        <dbReference type="HAMAP-Rule" id="MF_00283"/>
    </source>
</evidence>
<dbReference type="Gene3D" id="3.30.56.10">
    <property type="match status" value="2"/>
</dbReference>
<evidence type="ECO:0000256" key="4">
    <source>
        <dbReference type="ARBA" id="ARBA00022490"/>
    </source>
</evidence>
<feature type="binding site" evidence="15">
    <location>
        <position position="483"/>
    </location>
    <ligand>
        <name>Mg(2+)</name>
        <dbReference type="ChEBI" id="CHEBI:18420"/>
        <note>shared with alpha subunit</note>
    </ligand>
</feature>
<evidence type="ECO:0000259" key="19">
    <source>
        <dbReference type="PROSITE" id="PS51483"/>
    </source>
</evidence>
<dbReference type="InterPro" id="IPR005146">
    <property type="entry name" value="B3/B4_tRNA-bd"/>
</dbReference>
<name>A0ABP0EQS9_9LACO</name>
<dbReference type="InterPro" id="IPR012340">
    <property type="entry name" value="NA-bd_OB-fold"/>
</dbReference>
<dbReference type="InterPro" id="IPR002547">
    <property type="entry name" value="tRNA-bd_dom"/>
</dbReference>
<dbReference type="InterPro" id="IPR045060">
    <property type="entry name" value="Phe-tRNA-ligase_IIc_bsu"/>
</dbReference>
<accession>A0ABP0EQS9</accession>
<evidence type="ECO:0000256" key="13">
    <source>
        <dbReference type="ARBA" id="ARBA00023146"/>
    </source>
</evidence>
<gene>
    <name evidence="15" type="primary">pheT</name>
    <name evidence="20" type="ORF">R54876_GBNLAHCA_01198</name>
</gene>
<feature type="domain" description="TRNA-binding" evidence="17">
    <location>
        <begin position="44"/>
        <end position="166"/>
    </location>
</feature>
<keyword evidence="12 15" id="KW-0648">Protein biosynthesis</keyword>
<reference evidence="20 21" key="1">
    <citation type="submission" date="2024-01" db="EMBL/GenBank/DDBJ databases">
        <authorList>
            <person name="Botero Cardona J."/>
        </authorList>
    </citation>
    <scope>NUCLEOTIDE SEQUENCE [LARGE SCALE GENOMIC DNA]</scope>
    <source>
        <strain evidence="20 21">LMG 33000</strain>
    </source>
</reference>
<keyword evidence="9 15" id="KW-0067">ATP-binding</keyword>
<comment type="catalytic activity">
    <reaction evidence="14 15">
        <text>tRNA(Phe) + L-phenylalanine + ATP = L-phenylalanyl-tRNA(Phe) + AMP + diphosphate + H(+)</text>
        <dbReference type="Rhea" id="RHEA:19413"/>
        <dbReference type="Rhea" id="RHEA-COMP:9668"/>
        <dbReference type="Rhea" id="RHEA-COMP:9699"/>
        <dbReference type="ChEBI" id="CHEBI:15378"/>
        <dbReference type="ChEBI" id="CHEBI:30616"/>
        <dbReference type="ChEBI" id="CHEBI:33019"/>
        <dbReference type="ChEBI" id="CHEBI:58095"/>
        <dbReference type="ChEBI" id="CHEBI:78442"/>
        <dbReference type="ChEBI" id="CHEBI:78531"/>
        <dbReference type="ChEBI" id="CHEBI:456215"/>
        <dbReference type="EC" id="6.1.1.20"/>
    </reaction>
</comment>
<dbReference type="InterPro" id="IPR036690">
    <property type="entry name" value="Fdx_antiC-bd_sf"/>
</dbReference>
<dbReference type="SUPFAM" id="SSF54991">
    <property type="entry name" value="Anticodon-binding domain of PheRS"/>
    <property type="match status" value="1"/>
</dbReference>
<keyword evidence="10 15" id="KW-0460">Magnesium</keyword>
<dbReference type="HAMAP" id="MF_00283">
    <property type="entry name" value="Phe_tRNA_synth_beta1"/>
    <property type="match status" value="1"/>
</dbReference>
<dbReference type="InterPro" id="IPR020825">
    <property type="entry name" value="Phe-tRNA_synthase-like_B3/B4"/>
</dbReference>
<organism evidence="20 21">
    <name type="scientific">Eupransor demetentiae</name>
    <dbReference type="NCBI Taxonomy" id="3109584"/>
    <lineage>
        <taxon>Bacteria</taxon>
        <taxon>Bacillati</taxon>
        <taxon>Bacillota</taxon>
        <taxon>Bacilli</taxon>
        <taxon>Lactobacillales</taxon>
        <taxon>Lactobacillaceae</taxon>
        <taxon>Eupransor</taxon>
    </lineage>
</organism>
<dbReference type="PROSITE" id="PS51483">
    <property type="entry name" value="B5"/>
    <property type="match status" value="1"/>
</dbReference>
<dbReference type="SUPFAM" id="SSF56037">
    <property type="entry name" value="PheT/TilS domain"/>
    <property type="match status" value="1"/>
</dbReference>
<evidence type="ECO:0000256" key="11">
    <source>
        <dbReference type="ARBA" id="ARBA00022884"/>
    </source>
</evidence>
<keyword evidence="21" id="KW-1185">Reference proteome</keyword>
<feature type="domain" description="B5" evidence="19">
    <location>
        <begin position="421"/>
        <end position="496"/>
    </location>
</feature>
<sequence>MNTNLAWLNEYLNQDLDLSQAAVIALGERLERTSVEVDSVFNLAQGQDGLVVAKVLSVKEHPDSDHMVITQVDAGESEPIQIVTGAPNVAEGQLVILAKVGAHIIDRESGKLVKIKKAKLRGEESYGMLSALQEIGFDNKIAPDPIEKGIYVFDPKSGVQPGDDALEALGMLDPIIDTDLTPNRTDMLSMRGVAYELAAILDCQATMPTFQLSEGSQKSADLIQAEVTDEKLADQFGLRVIDNVQVGPSPLWLQRRLWNAGVKPVNNLVDVTNYLMVLFGQPLHVYDYDRLPEKKLTVRLAKDGEKFTGLDEQEYELRPNQDIVISSGDQVLNLAGVLGGQAAEVTEKTKRVVIESASFNPSLVRAAARRHTLHTGASSRFERGIDPSQVESVLDQAAALLADLAKGQVAKDAVYGARHAYQARQVEISVDRINQILGTDLQADEIASIFKRLAFEFENKDGNFIVAIPGRRPDISIPADLIEEVARLHGYDNLPTAYITGQTTPGKLTSRQRQIRASRRVMESLGLNQAISYALTTPEKATRFNANKAAKLVTLDYPMSSDRTTARQNLLSGLLDDVAYNVARSVHDIALYEQGRVFLAKGEKEQPAEIEHLAGVLTGSLVRSSWENSRNVKEVDFYDLKGIVEKYLAEIGMPAVRFEATDRHEAMHPGQTADIYGGDHYLGFVGQIHPAFLQKEKLPQVFGFELDLQSIIDYSQRGQNYEVISRYPQVSRDLAILVDEKVTNADIQNAIEKTAGQHLVESKVFDVFTGGKLPAGKKSLAYQLTYQDKNDTLLEADVNDDVEKIVTVLQQEFNAEIR</sequence>
<dbReference type="Gene3D" id="2.40.50.140">
    <property type="entry name" value="Nucleic acid-binding proteins"/>
    <property type="match status" value="1"/>
</dbReference>
<evidence type="ECO:0000259" key="18">
    <source>
        <dbReference type="PROSITE" id="PS51447"/>
    </source>
</evidence>
<dbReference type="EMBL" id="CAWVOH010000002">
    <property type="protein sequence ID" value="CAK8054624.1"/>
    <property type="molecule type" value="Genomic_DNA"/>
</dbReference>
<comment type="subcellular location">
    <subcellularLocation>
        <location evidence="1 15">Cytoplasm</location>
    </subcellularLocation>
</comment>
<dbReference type="PANTHER" id="PTHR10947:SF0">
    <property type="entry name" value="PHENYLALANINE--TRNA LIGASE BETA SUBUNIT"/>
    <property type="match status" value="1"/>
</dbReference>
<protein>
    <recommendedName>
        <fullName evidence="15">Phenylalanine--tRNA ligase beta subunit</fullName>
        <ecNumber evidence="15">6.1.1.20</ecNumber>
    </recommendedName>
    <alternativeName>
        <fullName evidence="15">Phenylalanyl-tRNA synthetase beta subunit</fullName>
        <shortName evidence="15">PheRS</shortName>
    </alternativeName>
</protein>
<comment type="caution">
    <text evidence="20">The sequence shown here is derived from an EMBL/GenBank/DDBJ whole genome shotgun (WGS) entry which is preliminary data.</text>
</comment>
<dbReference type="PROSITE" id="PS50886">
    <property type="entry name" value="TRBD"/>
    <property type="match status" value="1"/>
</dbReference>
<dbReference type="RefSeq" id="WP_349642167.1">
    <property type="nucleotide sequence ID" value="NZ_CAWVOH010000002.1"/>
</dbReference>
<dbReference type="SUPFAM" id="SSF55681">
    <property type="entry name" value="Class II aaRS and biotin synthetases"/>
    <property type="match status" value="1"/>
</dbReference>
<evidence type="ECO:0000256" key="6">
    <source>
        <dbReference type="ARBA" id="ARBA00022598"/>
    </source>
</evidence>
<evidence type="ECO:0000256" key="5">
    <source>
        <dbReference type="ARBA" id="ARBA00022555"/>
    </source>
</evidence>
<evidence type="ECO:0000256" key="8">
    <source>
        <dbReference type="ARBA" id="ARBA00022741"/>
    </source>
</evidence>
<dbReference type="SMART" id="SM00874">
    <property type="entry name" value="B5"/>
    <property type="match status" value="1"/>
</dbReference>
<dbReference type="CDD" id="cd00769">
    <property type="entry name" value="PheRS_beta_core"/>
    <property type="match status" value="1"/>
</dbReference>
<evidence type="ECO:0000256" key="10">
    <source>
        <dbReference type="ARBA" id="ARBA00022842"/>
    </source>
</evidence>
<dbReference type="SUPFAM" id="SSF46955">
    <property type="entry name" value="Putative DNA-binding domain"/>
    <property type="match status" value="1"/>
</dbReference>
<evidence type="ECO:0000259" key="17">
    <source>
        <dbReference type="PROSITE" id="PS50886"/>
    </source>
</evidence>
<evidence type="ECO:0000256" key="1">
    <source>
        <dbReference type="ARBA" id="ARBA00004496"/>
    </source>
</evidence>
<dbReference type="InterPro" id="IPR004532">
    <property type="entry name" value="Phe-tRNA-ligase_IIc_bsu_bact"/>
</dbReference>
<dbReference type="Gene3D" id="3.30.70.380">
    <property type="entry name" value="Ferrodoxin-fold anticodon-binding domain"/>
    <property type="match status" value="1"/>
</dbReference>
<feature type="binding site" evidence="15">
    <location>
        <position position="484"/>
    </location>
    <ligand>
        <name>Mg(2+)</name>
        <dbReference type="ChEBI" id="CHEBI:18420"/>
        <note>shared with alpha subunit</note>
    </ligand>
</feature>
<evidence type="ECO:0000256" key="9">
    <source>
        <dbReference type="ARBA" id="ARBA00022840"/>
    </source>
</evidence>
<evidence type="ECO:0000256" key="14">
    <source>
        <dbReference type="ARBA" id="ARBA00049255"/>
    </source>
</evidence>
<dbReference type="Pfam" id="PF01588">
    <property type="entry name" value="tRNA_bind"/>
    <property type="match status" value="1"/>
</dbReference>
<dbReference type="InterPro" id="IPR005121">
    <property type="entry name" value="Fdx_antiC-bd"/>
</dbReference>
<evidence type="ECO:0000256" key="2">
    <source>
        <dbReference type="ARBA" id="ARBA00008653"/>
    </source>
</evidence>
<evidence type="ECO:0000256" key="16">
    <source>
        <dbReference type="PROSITE-ProRule" id="PRU00209"/>
    </source>
</evidence>
<evidence type="ECO:0000256" key="3">
    <source>
        <dbReference type="ARBA" id="ARBA00011209"/>
    </source>
</evidence>
<dbReference type="Gene3D" id="3.30.930.10">
    <property type="entry name" value="Bira Bifunctional Protein, Domain 2"/>
    <property type="match status" value="1"/>
</dbReference>
<dbReference type="NCBIfam" id="TIGR00472">
    <property type="entry name" value="pheT_bact"/>
    <property type="match status" value="1"/>
</dbReference>
<comment type="cofactor">
    <cofactor evidence="15">
        <name>Mg(2+)</name>
        <dbReference type="ChEBI" id="CHEBI:18420"/>
    </cofactor>
    <text evidence="15">Binds 2 magnesium ions per tetramer.</text>
</comment>
<keyword evidence="5 16" id="KW-0820">tRNA-binding</keyword>
<keyword evidence="8 15" id="KW-0547">Nucleotide-binding</keyword>
<evidence type="ECO:0000313" key="20">
    <source>
        <dbReference type="EMBL" id="CAK8054624.1"/>
    </source>
</evidence>
<dbReference type="InterPro" id="IPR005147">
    <property type="entry name" value="tRNA_synthase_B5-dom"/>
</dbReference>
<keyword evidence="11 16" id="KW-0694">RNA-binding</keyword>
<dbReference type="SMART" id="SM00896">
    <property type="entry name" value="FDX-ACB"/>
    <property type="match status" value="1"/>
</dbReference>
<keyword evidence="13 15" id="KW-0030">Aminoacyl-tRNA synthetase</keyword>
<evidence type="ECO:0000256" key="12">
    <source>
        <dbReference type="ARBA" id="ARBA00022917"/>
    </source>
</evidence>
<dbReference type="Proteomes" id="UP001314241">
    <property type="component" value="Unassembled WGS sequence"/>
</dbReference>
<keyword evidence="7 15" id="KW-0479">Metal-binding</keyword>
<keyword evidence="6 15" id="KW-0436">Ligase</keyword>
<dbReference type="Pfam" id="PF03483">
    <property type="entry name" value="B3_4"/>
    <property type="match status" value="1"/>
</dbReference>
<dbReference type="SUPFAM" id="SSF50249">
    <property type="entry name" value="Nucleic acid-binding proteins"/>
    <property type="match status" value="1"/>
</dbReference>
<dbReference type="InterPro" id="IPR041616">
    <property type="entry name" value="PheRS_beta_core"/>
</dbReference>
<dbReference type="PANTHER" id="PTHR10947">
    <property type="entry name" value="PHENYLALANYL-TRNA SYNTHETASE BETA CHAIN AND LEUCINE-RICH REPEAT-CONTAINING PROTEIN 47"/>
    <property type="match status" value="1"/>
</dbReference>
<comment type="similarity">
    <text evidence="2 15">Belongs to the phenylalanyl-tRNA synthetase beta subunit family. Type 1 subfamily.</text>
</comment>
<dbReference type="Pfam" id="PF17759">
    <property type="entry name" value="tRNA_synthFbeta"/>
    <property type="match status" value="1"/>
</dbReference>
<dbReference type="InterPro" id="IPR033714">
    <property type="entry name" value="tRNA_bind_bactPheRS"/>
</dbReference>
<keyword evidence="4 15" id="KW-0963">Cytoplasm</keyword>
<dbReference type="Gene3D" id="3.50.40.10">
    <property type="entry name" value="Phenylalanyl-trna Synthetase, Chain B, domain 3"/>
    <property type="match status" value="1"/>
</dbReference>
<proteinExistence type="inferred from homology"/>